<dbReference type="Proteomes" id="UP000824890">
    <property type="component" value="Unassembled WGS sequence"/>
</dbReference>
<feature type="non-terminal residue" evidence="1">
    <location>
        <position position="1"/>
    </location>
</feature>
<dbReference type="EMBL" id="JAGKQM010000017">
    <property type="protein sequence ID" value="KAH0870136.1"/>
    <property type="molecule type" value="Genomic_DNA"/>
</dbReference>
<evidence type="ECO:0000313" key="2">
    <source>
        <dbReference type="Proteomes" id="UP000824890"/>
    </source>
</evidence>
<name>A0ABQ7YPM2_BRANA</name>
<sequence length="80" mass="9186">QLDTEHNSGLAVTIYLEHRAAAGYKTWKNSLNQTGKMFADKIVMSGYEEPPHASSSRKERELCFRFETPMSDLYTENMLI</sequence>
<gene>
    <name evidence="1" type="ORF">HID58_077158</name>
</gene>
<comment type="caution">
    <text evidence="1">The sequence shown here is derived from an EMBL/GenBank/DDBJ whole genome shotgun (WGS) entry which is preliminary data.</text>
</comment>
<accession>A0ABQ7YPM2</accession>
<proteinExistence type="predicted"/>
<keyword evidence="2" id="KW-1185">Reference proteome</keyword>
<protein>
    <submittedName>
        <fullName evidence="1">Uncharacterized protein</fullName>
    </submittedName>
</protein>
<reference evidence="1 2" key="1">
    <citation type="submission" date="2021-05" db="EMBL/GenBank/DDBJ databases">
        <title>Genome Assembly of Synthetic Allotetraploid Brassica napus Reveals Homoeologous Exchanges between Subgenomes.</title>
        <authorList>
            <person name="Davis J.T."/>
        </authorList>
    </citation>
    <scope>NUCLEOTIDE SEQUENCE [LARGE SCALE GENOMIC DNA]</scope>
    <source>
        <strain evidence="2">cv. Da-Ae</strain>
        <tissue evidence="1">Seedling</tissue>
    </source>
</reference>
<evidence type="ECO:0000313" key="1">
    <source>
        <dbReference type="EMBL" id="KAH0870136.1"/>
    </source>
</evidence>
<organism evidence="1 2">
    <name type="scientific">Brassica napus</name>
    <name type="common">Rape</name>
    <dbReference type="NCBI Taxonomy" id="3708"/>
    <lineage>
        <taxon>Eukaryota</taxon>
        <taxon>Viridiplantae</taxon>
        <taxon>Streptophyta</taxon>
        <taxon>Embryophyta</taxon>
        <taxon>Tracheophyta</taxon>
        <taxon>Spermatophyta</taxon>
        <taxon>Magnoliopsida</taxon>
        <taxon>eudicotyledons</taxon>
        <taxon>Gunneridae</taxon>
        <taxon>Pentapetalae</taxon>
        <taxon>rosids</taxon>
        <taxon>malvids</taxon>
        <taxon>Brassicales</taxon>
        <taxon>Brassicaceae</taxon>
        <taxon>Brassiceae</taxon>
        <taxon>Brassica</taxon>
    </lineage>
</organism>